<dbReference type="Proteomes" id="UP000663828">
    <property type="component" value="Unassembled WGS sequence"/>
</dbReference>
<dbReference type="PROSITE" id="PS50262">
    <property type="entry name" value="G_PROTEIN_RECEP_F1_2"/>
    <property type="match status" value="1"/>
</dbReference>
<comment type="subcellular location">
    <subcellularLocation>
        <location evidence="1">Membrane</location>
    </subcellularLocation>
</comment>
<feature type="transmembrane region" description="Helical" evidence="5">
    <location>
        <begin position="145"/>
        <end position="169"/>
    </location>
</feature>
<dbReference type="EMBL" id="CAJNOJ010000148">
    <property type="protein sequence ID" value="CAF1200217.1"/>
    <property type="molecule type" value="Genomic_DNA"/>
</dbReference>
<accession>A0A814W7B6</accession>
<feature type="domain" description="G-protein coupled receptors family 1 profile" evidence="6">
    <location>
        <begin position="43"/>
        <end position="302"/>
    </location>
</feature>
<evidence type="ECO:0000313" key="7">
    <source>
        <dbReference type="EMBL" id="CAF1200217.1"/>
    </source>
</evidence>
<dbReference type="GO" id="GO:0016020">
    <property type="term" value="C:membrane"/>
    <property type="evidence" value="ECO:0007669"/>
    <property type="project" value="UniProtKB-SubCell"/>
</dbReference>
<dbReference type="Proteomes" id="UP000663852">
    <property type="component" value="Unassembled WGS sequence"/>
</dbReference>
<evidence type="ECO:0000256" key="1">
    <source>
        <dbReference type="ARBA" id="ARBA00004370"/>
    </source>
</evidence>
<protein>
    <recommendedName>
        <fullName evidence="6">G-protein coupled receptors family 1 profile domain-containing protein</fullName>
    </recommendedName>
</protein>
<feature type="transmembrane region" description="Helical" evidence="5">
    <location>
        <begin position="207"/>
        <end position="226"/>
    </location>
</feature>
<dbReference type="AlphaFoldDB" id="A0A814W7B6"/>
<evidence type="ECO:0000256" key="2">
    <source>
        <dbReference type="ARBA" id="ARBA00022692"/>
    </source>
</evidence>
<dbReference type="Gene3D" id="1.20.1070.10">
    <property type="entry name" value="Rhodopsin 7-helix transmembrane proteins"/>
    <property type="match status" value="1"/>
</dbReference>
<dbReference type="SUPFAM" id="SSF81321">
    <property type="entry name" value="Family A G protein-coupled receptor-like"/>
    <property type="match status" value="1"/>
</dbReference>
<sequence length="334" mass="39213">MATLLLTNFINSTPEIMESDEEILLKKIKFGLFLSFQIPSIICHLFLIYHLIHDRLLRVALRNHVILVLLILNFLLVTIDLSIVLDFLYIGYIREKTVQVCQTWNLLDSFLSNSSSFLMLWASIERHIIIFHDRQFHNTQLKRILLHYTPLVIIFIYTFSFYIVVIFFYSGCSNAAHFRSDVMFCGKACYVHQNVTLSVFELTTHRILSSMLIFVFSFALVARIIIRKLRRHQRVRWQQQRKMTVQFLCISILYFLGTLPPGVGELLHVLSGERTDGHESEVQEEIFLYLFYFTSLLLPFVCLMSLPEVYAKLFCLKRRNRVEKGPSVEGRDRA</sequence>
<feature type="transmembrane region" description="Helical" evidence="5">
    <location>
        <begin position="64"/>
        <end position="92"/>
    </location>
</feature>
<dbReference type="GO" id="GO:0004930">
    <property type="term" value="F:G protein-coupled receptor activity"/>
    <property type="evidence" value="ECO:0007669"/>
    <property type="project" value="InterPro"/>
</dbReference>
<evidence type="ECO:0000313" key="8">
    <source>
        <dbReference type="EMBL" id="CAF1457616.1"/>
    </source>
</evidence>
<dbReference type="Pfam" id="PF00001">
    <property type="entry name" value="7tm_1"/>
    <property type="match status" value="1"/>
</dbReference>
<comment type="caution">
    <text evidence="7">The sequence shown here is derived from an EMBL/GenBank/DDBJ whole genome shotgun (WGS) entry which is preliminary data.</text>
</comment>
<evidence type="ECO:0000313" key="9">
    <source>
        <dbReference type="Proteomes" id="UP000663828"/>
    </source>
</evidence>
<name>A0A814W7B6_ADIRI</name>
<evidence type="ECO:0000256" key="4">
    <source>
        <dbReference type="ARBA" id="ARBA00023136"/>
    </source>
</evidence>
<feature type="transmembrane region" description="Helical" evidence="5">
    <location>
        <begin position="247"/>
        <end position="267"/>
    </location>
</feature>
<evidence type="ECO:0000259" key="6">
    <source>
        <dbReference type="PROSITE" id="PS50262"/>
    </source>
</evidence>
<keyword evidence="4 5" id="KW-0472">Membrane</keyword>
<proteinExistence type="predicted"/>
<gene>
    <name evidence="7" type="ORF">EDS130_LOCUS25323</name>
    <name evidence="8" type="ORF">XAT740_LOCUS37249</name>
</gene>
<organism evidence="7 10">
    <name type="scientific">Adineta ricciae</name>
    <name type="common">Rotifer</name>
    <dbReference type="NCBI Taxonomy" id="249248"/>
    <lineage>
        <taxon>Eukaryota</taxon>
        <taxon>Metazoa</taxon>
        <taxon>Spiralia</taxon>
        <taxon>Gnathifera</taxon>
        <taxon>Rotifera</taxon>
        <taxon>Eurotatoria</taxon>
        <taxon>Bdelloidea</taxon>
        <taxon>Adinetida</taxon>
        <taxon>Adinetidae</taxon>
        <taxon>Adineta</taxon>
    </lineage>
</organism>
<evidence type="ECO:0000256" key="3">
    <source>
        <dbReference type="ARBA" id="ARBA00022989"/>
    </source>
</evidence>
<keyword evidence="3 5" id="KW-1133">Transmembrane helix</keyword>
<dbReference type="OrthoDB" id="10051244at2759"/>
<evidence type="ECO:0000256" key="5">
    <source>
        <dbReference type="SAM" id="Phobius"/>
    </source>
</evidence>
<keyword evidence="9" id="KW-1185">Reference proteome</keyword>
<dbReference type="InterPro" id="IPR017452">
    <property type="entry name" value="GPCR_Rhodpsn_7TM"/>
</dbReference>
<dbReference type="InterPro" id="IPR000276">
    <property type="entry name" value="GPCR_Rhodpsn"/>
</dbReference>
<keyword evidence="2 5" id="KW-0812">Transmembrane</keyword>
<evidence type="ECO:0000313" key="10">
    <source>
        <dbReference type="Proteomes" id="UP000663852"/>
    </source>
</evidence>
<feature type="transmembrane region" description="Helical" evidence="5">
    <location>
        <begin position="287"/>
        <end position="311"/>
    </location>
</feature>
<dbReference type="EMBL" id="CAJNOR010003896">
    <property type="protein sequence ID" value="CAF1457616.1"/>
    <property type="molecule type" value="Genomic_DNA"/>
</dbReference>
<feature type="transmembrane region" description="Helical" evidence="5">
    <location>
        <begin position="30"/>
        <end position="52"/>
    </location>
</feature>
<reference evidence="7" key="1">
    <citation type="submission" date="2021-02" db="EMBL/GenBank/DDBJ databases">
        <authorList>
            <person name="Nowell W R."/>
        </authorList>
    </citation>
    <scope>NUCLEOTIDE SEQUENCE</scope>
</reference>